<keyword evidence="7 8" id="KW-0807">Transducer</keyword>
<evidence type="ECO:0000259" key="10">
    <source>
        <dbReference type="PROSITE" id="PS50262"/>
    </source>
</evidence>
<dbReference type="GO" id="GO:0004930">
    <property type="term" value="F:G protein-coupled receptor activity"/>
    <property type="evidence" value="ECO:0007669"/>
    <property type="project" value="UniProtKB-KW"/>
</dbReference>
<dbReference type="GeneID" id="116296462"/>
<dbReference type="Gene3D" id="1.20.1070.10">
    <property type="entry name" value="Rhodopsin 7-helix transmembrane proteins"/>
    <property type="match status" value="1"/>
</dbReference>
<evidence type="ECO:0000256" key="6">
    <source>
        <dbReference type="ARBA" id="ARBA00023170"/>
    </source>
</evidence>
<keyword evidence="3 9" id="KW-1133">Transmembrane helix</keyword>
<feature type="transmembrane region" description="Helical" evidence="9">
    <location>
        <begin position="164"/>
        <end position="183"/>
    </location>
</feature>
<evidence type="ECO:0000313" key="11">
    <source>
        <dbReference type="Proteomes" id="UP000515163"/>
    </source>
</evidence>
<reference evidence="12" key="1">
    <citation type="submission" date="2025-08" db="UniProtKB">
        <authorList>
            <consortium name="RefSeq"/>
        </authorList>
    </citation>
    <scope>IDENTIFICATION</scope>
    <source>
        <tissue evidence="12">Tentacle</tissue>
    </source>
</reference>
<proteinExistence type="inferred from homology"/>
<feature type="domain" description="G-protein coupled receptors family 1 profile" evidence="10">
    <location>
        <begin position="58"/>
        <end position="320"/>
    </location>
</feature>
<comment type="similarity">
    <text evidence="8">Belongs to the G-protein coupled receptor 1 family.</text>
</comment>
<feature type="transmembrane region" description="Helical" evidence="9">
    <location>
        <begin position="46"/>
        <end position="67"/>
    </location>
</feature>
<dbReference type="Pfam" id="PF00001">
    <property type="entry name" value="7tm_1"/>
    <property type="match status" value="1"/>
</dbReference>
<gene>
    <name evidence="12" type="primary">LOC116296462</name>
</gene>
<organism evidence="11 12">
    <name type="scientific">Actinia tenebrosa</name>
    <name type="common">Australian red waratah sea anemone</name>
    <dbReference type="NCBI Taxonomy" id="6105"/>
    <lineage>
        <taxon>Eukaryota</taxon>
        <taxon>Metazoa</taxon>
        <taxon>Cnidaria</taxon>
        <taxon>Anthozoa</taxon>
        <taxon>Hexacorallia</taxon>
        <taxon>Actiniaria</taxon>
        <taxon>Actiniidae</taxon>
        <taxon>Actinia</taxon>
    </lineage>
</organism>
<dbReference type="SUPFAM" id="SSF81321">
    <property type="entry name" value="Family A G protein-coupled receptor-like"/>
    <property type="match status" value="1"/>
</dbReference>
<dbReference type="InterPro" id="IPR000276">
    <property type="entry name" value="GPCR_Rhodpsn"/>
</dbReference>
<dbReference type="PANTHER" id="PTHR45695:SF9">
    <property type="entry name" value="LEUCOKININ RECEPTOR"/>
    <property type="match status" value="1"/>
</dbReference>
<dbReference type="InParanoid" id="A0A6P8HYE2"/>
<accession>A0A6P8HYE2</accession>
<evidence type="ECO:0000256" key="9">
    <source>
        <dbReference type="SAM" id="Phobius"/>
    </source>
</evidence>
<dbReference type="OrthoDB" id="6435638at2759"/>
<keyword evidence="4 8" id="KW-0297">G-protein coupled receptor</keyword>
<evidence type="ECO:0000256" key="7">
    <source>
        <dbReference type="ARBA" id="ARBA00023224"/>
    </source>
</evidence>
<name>A0A6P8HYE2_ACTTE</name>
<evidence type="ECO:0000256" key="1">
    <source>
        <dbReference type="ARBA" id="ARBA00004141"/>
    </source>
</evidence>
<comment type="subcellular location">
    <subcellularLocation>
        <location evidence="1">Membrane</location>
        <topology evidence="1">Multi-pass membrane protein</topology>
    </subcellularLocation>
</comment>
<dbReference type="PANTHER" id="PTHR45695">
    <property type="entry name" value="LEUCOKININ RECEPTOR-RELATED"/>
    <property type="match status" value="1"/>
</dbReference>
<feature type="transmembrane region" description="Helical" evidence="9">
    <location>
        <begin position="295"/>
        <end position="323"/>
    </location>
</feature>
<feature type="transmembrane region" description="Helical" evidence="9">
    <location>
        <begin position="123"/>
        <end position="143"/>
    </location>
</feature>
<evidence type="ECO:0000313" key="12">
    <source>
        <dbReference type="RefSeq" id="XP_031560341.1"/>
    </source>
</evidence>
<dbReference type="SMART" id="SM01381">
    <property type="entry name" value="7TM_GPCR_Srsx"/>
    <property type="match status" value="1"/>
</dbReference>
<dbReference type="RefSeq" id="XP_031560341.1">
    <property type="nucleotide sequence ID" value="XM_031704481.1"/>
</dbReference>
<dbReference type="InterPro" id="IPR017452">
    <property type="entry name" value="GPCR_Rhodpsn_7TM"/>
</dbReference>
<evidence type="ECO:0000256" key="5">
    <source>
        <dbReference type="ARBA" id="ARBA00023136"/>
    </source>
</evidence>
<keyword evidence="11" id="KW-1185">Reference proteome</keyword>
<dbReference type="PROSITE" id="PS00237">
    <property type="entry name" value="G_PROTEIN_RECEP_F1_1"/>
    <property type="match status" value="1"/>
</dbReference>
<dbReference type="GO" id="GO:0005886">
    <property type="term" value="C:plasma membrane"/>
    <property type="evidence" value="ECO:0007669"/>
    <property type="project" value="TreeGrafter"/>
</dbReference>
<keyword evidence="5 9" id="KW-0472">Membrane</keyword>
<dbReference type="PROSITE" id="PS50262">
    <property type="entry name" value="G_PROTEIN_RECEP_F1_2"/>
    <property type="match status" value="1"/>
</dbReference>
<keyword evidence="2 8" id="KW-0812">Transmembrane</keyword>
<evidence type="ECO:0000256" key="3">
    <source>
        <dbReference type="ARBA" id="ARBA00022989"/>
    </source>
</evidence>
<feature type="transmembrane region" description="Helical" evidence="9">
    <location>
        <begin position="79"/>
        <end position="103"/>
    </location>
</feature>
<evidence type="ECO:0000256" key="4">
    <source>
        <dbReference type="ARBA" id="ARBA00023040"/>
    </source>
</evidence>
<keyword evidence="6 8" id="KW-0675">Receptor</keyword>
<feature type="transmembrane region" description="Helical" evidence="9">
    <location>
        <begin position="214"/>
        <end position="234"/>
    </location>
</feature>
<dbReference type="Proteomes" id="UP000515163">
    <property type="component" value="Unplaced"/>
</dbReference>
<evidence type="ECO:0000256" key="8">
    <source>
        <dbReference type="RuleBase" id="RU000688"/>
    </source>
</evidence>
<dbReference type="AlphaFoldDB" id="A0A6P8HYE2"/>
<dbReference type="PRINTS" id="PR00237">
    <property type="entry name" value="GPCRRHODOPSN"/>
</dbReference>
<feature type="transmembrane region" description="Helical" evidence="9">
    <location>
        <begin position="255"/>
        <end position="275"/>
    </location>
</feature>
<evidence type="ECO:0000256" key="2">
    <source>
        <dbReference type="ARBA" id="ARBA00022692"/>
    </source>
</evidence>
<dbReference type="KEGG" id="aten:116296462"/>
<protein>
    <submittedName>
        <fullName evidence="12">Neuropeptide FF receptor 2-like</fullName>
    </submittedName>
</protein>
<sequence length="334" mass="37688">MYLHPCMANSTDRNTAFLNETCSNFTIPGIDYMMKSVKDTMRITSMISYSIIALSVLGNSTIIGIVLRNKSMRTKANVLIVNMAVSDLLATFFALPRSLYVAITKSPEWESTSALAEASCKLVPFAREVSCAVSIFSIVAIALDRFYAIVIPLAQKPRLLKHKFVIPGIWVAAIAANALYLYAFQVKFLQHTAITVCFELLSNQQRRIFDTFRFVSFIAVPLIAIICLYSAVVLTMARRPALASTTRRRRQNQKIVQLAVTITVVFFISWVPYYISLLLFVFDKLNPYFLSPYSALILIVLEKAFEILTYAGFAINPIICLIFSSNFRKHIYFV</sequence>